<dbReference type="Proteomes" id="UP000254764">
    <property type="component" value="Unassembled WGS sequence"/>
</dbReference>
<keyword evidence="3" id="KW-0521">NADP</keyword>
<evidence type="ECO:0000256" key="6">
    <source>
        <dbReference type="ARBA" id="ARBA00023027"/>
    </source>
</evidence>
<comment type="similarity">
    <text evidence="1">Belongs to the DapB family.</text>
</comment>
<dbReference type="GO" id="GO:0005829">
    <property type="term" value="C:cytosol"/>
    <property type="evidence" value="ECO:0007669"/>
    <property type="project" value="TreeGrafter"/>
</dbReference>
<dbReference type="EC" id="1.17.1.8" evidence="9"/>
<gene>
    <name evidence="14" type="ORF">RHIZ70_1485</name>
</gene>
<dbReference type="CDD" id="cd02274">
    <property type="entry name" value="DHDPR_N"/>
    <property type="match status" value="1"/>
</dbReference>
<dbReference type="STRING" id="1336235.GCA_000518785_03170"/>
<dbReference type="AlphaFoldDB" id="A0A376ADP3"/>
<evidence type="ECO:0000256" key="4">
    <source>
        <dbReference type="ARBA" id="ARBA00022915"/>
    </source>
</evidence>
<sequence>MRIAIMGASGRVGTRLVELVLANPGLELAAALVSPGSRLVGIPVAGGSIEYRPADAAMKNHCDVMIDFSAPAASLALQEEIGTKAIPMVIGTTGFTAEEDQRLTASCVYRPMLVSANFAHGFEAFRLAALDFARRMPDAEATVSEIYHARKKAEPSGTSRLLARQLFEARSRAMGFAAPQPAITVHREGDTVGVNEVRFDLGSAEASFTYRVHTLAAYAEGALAAAQWLVSTPRPAGRYSLADSLND</sequence>
<keyword evidence="15" id="KW-1185">Reference proteome</keyword>
<organism evidence="14 15">
    <name type="scientific">Ciceribacter selenitireducens ATCC BAA-1503</name>
    <dbReference type="NCBI Taxonomy" id="1336235"/>
    <lineage>
        <taxon>Bacteria</taxon>
        <taxon>Pseudomonadati</taxon>
        <taxon>Pseudomonadota</taxon>
        <taxon>Alphaproteobacteria</taxon>
        <taxon>Hyphomicrobiales</taxon>
        <taxon>Rhizobiaceae</taxon>
        <taxon>Ciceribacter</taxon>
    </lineage>
</organism>
<accession>A0A376ADP3</accession>
<keyword evidence="7" id="KW-0457">Lysine biosynthesis</keyword>
<keyword evidence="5" id="KW-0560">Oxidoreductase</keyword>
<evidence type="ECO:0000256" key="3">
    <source>
        <dbReference type="ARBA" id="ARBA00022857"/>
    </source>
</evidence>
<dbReference type="EMBL" id="UEYP01000001">
    <property type="protein sequence ID" value="SSC65777.1"/>
    <property type="molecule type" value="Genomic_DNA"/>
</dbReference>
<evidence type="ECO:0000256" key="5">
    <source>
        <dbReference type="ARBA" id="ARBA00023002"/>
    </source>
</evidence>
<dbReference type="InterPro" id="IPR023940">
    <property type="entry name" value="DHDPR_bac"/>
</dbReference>
<dbReference type="Pfam" id="PF05173">
    <property type="entry name" value="DapB_C"/>
    <property type="match status" value="1"/>
</dbReference>
<comment type="catalytic activity">
    <reaction evidence="10">
        <text>(S)-2,3,4,5-tetrahydrodipicolinate + NADP(+) + H2O = (2S,4S)-4-hydroxy-2,3,4,5-tetrahydrodipicolinate + NADPH + H(+)</text>
        <dbReference type="Rhea" id="RHEA:35331"/>
        <dbReference type="ChEBI" id="CHEBI:15377"/>
        <dbReference type="ChEBI" id="CHEBI:15378"/>
        <dbReference type="ChEBI" id="CHEBI:16845"/>
        <dbReference type="ChEBI" id="CHEBI:57783"/>
        <dbReference type="ChEBI" id="CHEBI:58349"/>
        <dbReference type="ChEBI" id="CHEBI:67139"/>
        <dbReference type="EC" id="1.17.1.8"/>
    </reaction>
</comment>
<dbReference type="Gene3D" id="3.40.50.720">
    <property type="entry name" value="NAD(P)-binding Rossmann-like Domain"/>
    <property type="match status" value="1"/>
</dbReference>
<evidence type="ECO:0000256" key="8">
    <source>
        <dbReference type="ARBA" id="ARBA00037922"/>
    </source>
</evidence>
<dbReference type="SUPFAM" id="SSF51735">
    <property type="entry name" value="NAD(P)-binding Rossmann-fold domains"/>
    <property type="match status" value="1"/>
</dbReference>
<dbReference type="PANTHER" id="PTHR20836">
    <property type="entry name" value="DIHYDRODIPICOLINATE REDUCTASE"/>
    <property type="match status" value="1"/>
</dbReference>
<dbReference type="InterPro" id="IPR000846">
    <property type="entry name" value="DapB_N"/>
</dbReference>
<evidence type="ECO:0000256" key="2">
    <source>
        <dbReference type="ARBA" id="ARBA00022605"/>
    </source>
</evidence>
<dbReference type="PANTHER" id="PTHR20836:SF0">
    <property type="entry name" value="4-HYDROXY-TETRAHYDRODIPICOLINATE REDUCTASE 1, CHLOROPLASTIC-RELATED"/>
    <property type="match status" value="1"/>
</dbReference>
<keyword evidence="6" id="KW-0520">NAD</keyword>
<keyword evidence="2" id="KW-0028">Amino-acid biosynthesis</keyword>
<comment type="pathway">
    <text evidence="8">Amino-acid biosynthesis; L-lysine biosynthesis via DAP pathway; (S)-tetrahydrodipicolinate from L-aspartate: step 4/4.</text>
</comment>
<evidence type="ECO:0000256" key="1">
    <source>
        <dbReference type="ARBA" id="ARBA00006642"/>
    </source>
</evidence>
<name>A0A376ADP3_9HYPH</name>
<dbReference type="PIRSF" id="PIRSF000161">
    <property type="entry name" value="DHPR"/>
    <property type="match status" value="1"/>
</dbReference>
<proteinExistence type="inferred from homology"/>
<evidence type="ECO:0000313" key="14">
    <source>
        <dbReference type="EMBL" id="SSC65777.1"/>
    </source>
</evidence>
<dbReference type="Pfam" id="PF01113">
    <property type="entry name" value="DapB_N"/>
    <property type="match status" value="1"/>
</dbReference>
<keyword evidence="4" id="KW-0220">Diaminopimelate biosynthesis</keyword>
<dbReference type="SUPFAM" id="SSF55347">
    <property type="entry name" value="Glyceraldehyde-3-phosphate dehydrogenase-like, C-terminal domain"/>
    <property type="match status" value="1"/>
</dbReference>
<evidence type="ECO:0000259" key="13">
    <source>
        <dbReference type="Pfam" id="PF05173"/>
    </source>
</evidence>
<feature type="domain" description="Dihydrodipicolinate reductase N-terminal" evidence="12">
    <location>
        <begin position="1"/>
        <end position="118"/>
    </location>
</feature>
<protein>
    <recommendedName>
        <fullName evidence="9">4-hydroxy-tetrahydrodipicolinate reductase</fullName>
        <ecNumber evidence="9">1.17.1.8</ecNumber>
    </recommendedName>
</protein>
<dbReference type="GO" id="GO:0009089">
    <property type="term" value="P:lysine biosynthetic process via diaminopimelate"/>
    <property type="evidence" value="ECO:0007669"/>
    <property type="project" value="InterPro"/>
</dbReference>
<dbReference type="OrthoDB" id="8357223at2"/>
<evidence type="ECO:0000256" key="9">
    <source>
        <dbReference type="ARBA" id="ARBA00038983"/>
    </source>
</evidence>
<dbReference type="GO" id="GO:0019877">
    <property type="term" value="P:diaminopimelate biosynthetic process"/>
    <property type="evidence" value="ECO:0007669"/>
    <property type="project" value="UniProtKB-KW"/>
</dbReference>
<evidence type="ECO:0000313" key="15">
    <source>
        <dbReference type="Proteomes" id="UP000254764"/>
    </source>
</evidence>
<reference evidence="15" key="1">
    <citation type="submission" date="2018-07" db="EMBL/GenBank/DDBJ databases">
        <authorList>
            <person name="Peiro R."/>
            <person name="Begona"/>
            <person name="Cbmso G."/>
            <person name="Lopez M."/>
            <person name="Gonzalez S."/>
        </authorList>
    </citation>
    <scope>NUCLEOTIDE SEQUENCE [LARGE SCALE GENOMIC DNA]</scope>
</reference>
<dbReference type="GO" id="GO:0008839">
    <property type="term" value="F:4-hydroxy-tetrahydrodipicolinate reductase"/>
    <property type="evidence" value="ECO:0007669"/>
    <property type="project" value="UniProtKB-EC"/>
</dbReference>
<dbReference type="RefSeq" id="WP_115668815.1">
    <property type="nucleotide sequence ID" value="NZ_UEYP01000001.1"/>
</dbReference>
<dbReference type="Gene3D" id="3.30.360.10">
    <property type="entry name" value="Dihydrodipicolinate Reductase, domain 2"/>
    <property type="match status" value="1"/>
</dbReference>
<feature type="domain" description="Dihydrodipicolinate reductase C-terminal" evidence="13">
    <location>
        <begin position="129"/>
        <end position="245"/>
    </location>
</feature>
<evidence type="ECO:0000256" key="7">
    <source>
        <dbReference type="ARBA" id="ARBA00023154"/>
    </source>
</evidence>
<evidence type="ECO:0000256" key="11">
    <source>
        <dbReference type="ARBA" id="ARBA00049396"/>
    </source>
</evidence>
<comment type="catalytic activity">
    <reaction evidence="11">
        <text>(S)-2,3,4,5-tetrahydrodipicolinate + NAD(+) + H2O = (2S,4S)-4-hydroxy-2,3,4,5-tetrahydrodipicolinate + NADH + H(+)</text>
        <dbReference type="Rhea" id="RHEA:35323"/>
        <dbReference type="ChEBI" id="CHEBI:15377"/>
        <dbReference type="ChEBI" id="CHEBI:15378"/>
        <dbReference type="ChEBI" id="CHEBI:16845"/>
        <dbReference type="ChEBI" id="CHEBI:57540"/>
        <dbReference type="ChEBI" id="CHEBI:57945"/>
        <dbReference type="ChEBI" id="CHEBI:67139"/>
        <dbReference type="EC" id="1.17.1.8"/>
    </reaction>
</comment>
<dbReference type="InterPro" id="IPR036291">
    <property type="entry name" value="NAD(P)-bd_dom_sf"/>
</dbReference>
<evidence type="ECO:0000256" key="10">
    <source>
        <dbReference type="ARBA" id="ARBA00049080"/>
    </source>
</evidence>
<evidence type="ECO:0000259" key="12">
    <source>
        <dbReference type="Pfam" id="PF01113"/>
    </source>
</evidence>
<dbReference type="InterPro" id="IPR022663">
    <property type="entry name" value="DapB_C"/>
</dbReference>